<proteinExistence type="predicted"/>
<name>A0A2P2QW75_RHIMU</name>
<protein>
    <submittedName>
        <fullName evidence="1">Uncharacterized protein</fullName>
    </submittedName>
</protein>
<dbReference type="EMBL" id="GGEC01090786">
    <property type="protein sequence ID" value="MBX71270.1"/>
    <property type="molecule type" value="Transcribed_RNA"/>
</dbReference>
<dbReference type="AlphaFoldDB" id="A0A2P2QW75"/>
<reference evidence="1" key="1">
    <citation type="submission" date="2018-02" db="EMBL/GenBank/DDBJ databases">
        <title>Rhizophora mucronata_Transcriptome.</title>
        <authorList>
            <person name="Meera S.P."/>
            <person name="Sreeshan A."/>
            <person name="Augustine A."/>
        </authorList>
    </citation>
    <scope>NUCLEOTIDE SEQUENCE</scope>
    <source>
        <tissue evidence="1">Leaf</tissue>
    </source>
</reference>
<sequence length="29" mass="3195">MSAFGLPLGFKQKANTHERCFKGKCNIPA</sequence>
<accession>A0A2P2QW75</accession>
<organism evidence="1">
    <name type="scientific">Rhizophora mucronata</name>
    <name type="common">Asiatic mangrove</name>
    <dbReference type="NCBI Taxonomy" id="61149"/>
    <lineage>
        <taxon>Eukaryota</taxon>
        <taxon>Viridiplantae</taxon>
        <taxon>Streptophyta</taxon>
        <taxon>Embryophyta</taxon>
        <taxon>Tracheophyta</taxon>
        <taxon>Spermatophyta</taxon>
        <taxon>Magnoliopsida</taxon>
        <taxon>eudicotyledons</taxon>
        <taxon>Gunneridae</taxon>
        <taxon>Pentapetalae</taxon>
        <taxon>rosids</taxon>
        <taxon>fabids</taxon>
        <taxon>Malpighiales</taxon>
        <taxon>Rhizophoraceae</taxon>
        <taxon>Rhizophora</taxon>
    </lineage>
</organism>
<evidence type="ECO:0000313" key="1">
    <source>
        <dbReference type="EMBL" id="MBX71270.1"/>
    </source>
</evidence>